<dbReference type="PANTHER" id="PTHR23419">
    <property type="entry name" value="DIVALENT CATION TOLERANCE CUTA-RELATED"/>
    <property type="match status" value="1"/>
</dbReference>
<comment type="caution">
    <text evidence="2">The sequence shown here is derived from an EMBL/GenBank/DDBJ whole genome shotgun (WGS) entry which is preliminary data.</text>
</comment>
<sequence>MKILWVLVNCNTVREADAIGKNILHKRFASCFDIFPRSAARYFWPPKSGKIETAKGCLLVLETLPRYFKKIEEEVNGMHSDTLPFIGSVEIGNVSQKYVQWMGSELGR</sequence>
<proteinExistence type="inferred from homology"/>
<dbReference type="SUPFAM" id="SSF54913">
    <property type="entry name" value="GlnB-like"/>
    <property type="match status" value="1"/>
</dbReference>
<evidence type="ECO:0000313" key="3">
    <source>
        <dbReference type="Proteomes" id="UP000034696"/>
    </source>
</evidence>
<dbReference type="Pfam" id="PF03091">
    <property type="entry name" value="CutA1"/>
    <property type="match status" value="1"/>
</dbReference>
<protein>
    <submittedName>
        <fullName evidence="2">Protein CutA-like protein</fullName>
    </submittedName>
</protein>
<dbReference type="InterPro" id="IPR015867">
    <property type="entry name" value="N-reg_PII/ATP_PRibTrfase_C"/>
</dbReference>
<dbReference type="EMBL" id="LCKT01000013">
    <property type="protein sequence ID" value="KKU04601.1"/>
    <property type="molecule type" value="Genomic_DNA"/>
</dbReference>
<dbReference type="InterPro" id="IPR004323">
    <property type="entry name" value="Ion_tolerance_CutA"/>
</dbReference>
<organism evidence="2 3">
    <name type="scientific">Candidatus Giovannonibacteria bacterium GW2011_GWA2_45_21</name>
    <dbReference type="NCBI Taxonomy" id="1618649"/>
    <lineage>
        <taxon>Bacteria</taxon>
        <taxon>Candidatus Giovannoniibacteriota</taxon>
    </lineage>
</organism>
<name>A0A0G1M8M5_9BACT</name>
<dbReference type="GO" id="GO:0005507">
    <property type="term" value="F:copper ion binding"/>
    <property type="evidence" value="ECO:0007669"/>
    <property type="project" value="TreeGrafter"/>
</dbReference>
<reference evidence="2 3" key="1">
    <citation type="journal article" date="2015" name="Nature">
        <title>rRNA introns, odd ribosomes, and small enigmatic genomes across a large radiation of phyla.</title>
        <authorList>
            <person name="Brown C.T."/>
            <person name="Hug L.A."/>
            <person name="Thomas B.C."/>
            <person name="Sharon I."/>
            <person name="Castelle C.J."/>
            <person name="Singh A."/>
            <person name="Wilkins M.J."/>
            <person name="Williams K.H."/>
            <person name="Banfield J.F."/>
        </authorList>
    </citation>
    <scope>NUCLEOTIDE SEQUENCE [LARGE SCALE GENOMIC DNA]</scope>
</reference>
<dbReference type="Proteomes" id="UP000034696">
    <property type="component" value="Unassembled WGS sequence"/>
</dbReference>
<dbReference type="GO" id="GO:0010038">
    <property type="term" value="P:response to metal ion"/>
    <property type="evidence" value="ECO:0007669"/>
    <property type="project" value="InterPro"/>
</dbReference>
<dbReference type="InterPro" id="IPR011322">
    <property type="entry name" value="N-reg_PII-like_a/b"/>
</dbReference>
<dbReference type="Gene3D" id="3.30.70.120">
    <property type="match status" value="1"/>
</dbReference>
<evidence type="ECO:0000256" key="1">
    <source>
        <dbReference type="ARBA" id="ARBA00010169"/>
    </source>
</evidence>
<comment type="similarity">
    <text evidence="1">Belongs to the CutA family.</text>
</comment>
<dbReference type="AlphaFoldDB" id="A0A0G1M8M5"/>
<accession>A0A0G1M8M5</accession>
<evidence type="ECO:0000313" key="2">
    <source>
        <dbReference type="EMBL" id="KKU04601.1"/>
    </source>
</evidence>
<gene>
    <name evidence="2" type="ORF">UX06_C0013G0004</name>
</gene>
<dbReference type="PANTHER" id="PTHR23419:SF8">
    <property type="entry name" value="FI09726P"/>
    <property type="match status" value="1"/>
</dbReference>